<keyword evidence="3" id="KW-1185">Reference proteome</keyword>
<name>A0A4Y2DEE0_ARAVE</name>
<organism evidence="2 3">
    <name type="scientific">Araneus ventricosus</name>
    <name type="common">Orbweaver spider</name>
    <name type="synonym">Epeira ventricosa</name>
    <dbReference type="NCBI Taxonomy" id="182803"/>
    <lineage>
        <taxon>Eukaryota</taxon>
        <taxon>Metazoa</taxon>
        <taxon>Ecdysozoa</taxon>
        <taxon>Arthropoda</taxon>
        <taxon>Chelicerata</taxon>
        <taxon>Arachnida</taxon>
        <taxon>Araneae</taxon>
        <taxon>Araneomorphae</taxon>
        <taxon>Entelegynae</taxon>
        <taxon>Araneoidea</taxon>
        <taxon>Araneidae</taxon>
        <taxon>Araneus</taxon>
    </lineage>
</organism>
<accession>A0A4Y2DEE0</accession>
<feature type="non-terminal residue" evidence="2">
    <location>
        <position position="1"/>
    </location>
</feature>
<feature type="compositionally biased region" description="Pro residues" evidence="1">
    <location>
        <begin position="32"/>
        <end position="42"/>
    </location>
</feature>
<evidence type="ECO:0000313" key="3">
    <source>
        <dbReference type="Proteomes" id="UP000499080"/>
    </source>
</evidence>
<evidence type="ECO:0000256" key="1">
    <source>
        <dbReference type="SAM" id="MobiDB-lite"/>
    </source>
</evidence>
<sequence length="58" mass="6231">QVLPLLDRPVYLVPAARSSCAPPLRDPLSRDPSPPGPAPPGPLVHKGSRLTWTCLPRN</sequence>
<proteinExistence type="predicted"/>
<dbReference type="EMBL" id="BGPR01000346">
    <property type="protein sequence ID" value="GBM14609.1"/>
    <property type="molecule type" value="Genomic_DNA"/>
</dbReference>
<feature type="region of interest" description="Disordered" evidence="1">
    <location>
        <begin position="19"/>
        <end position="58"/>
    </location>
</feature>
<reference evidence="2 3" key="1">
    <citation type="journal article" date="2019" name="Sci. Rep.">
        <title>Orb-weaving spider Araneus ventricosus genome elucidates the spidroin gene catalogue.</title>
        <authorList>
            <person name="Kono N."/>
            <person name="Nakamura H."/>
            <person name="Ohtoshi R."/>
            <person name="Moran D.A.P."/>
            <person name="Shinohara A."/>
            <person name="Yoshida Y."/>
            <person name="Fujiwara M."/>
            <person name="Mori M."/>
            <person name="Tomita M."/>
            <person name="Arakawa K."/>
        </authorList>
    </citation>
    <scope>NUCLEOTIDE SEQUENCE [LARGE SCALE GENOMIC DNA]</scope>
</reference>
<gene>
    <name evidence="2" type="ORF">AVEN_97138_1</name>
</gene>
<evidence type="ECO:0000313" key="2">
    <source>
        <dbReference type="EMBL" id="GBM14609.1"/>
    </source>
</evidence>
<dbReference type="AlphaFoldDB" id="A0A4Y2DEE0"/>
<protein>
    <submittedName>
        <fullName evidence="2">Uncharacterized protein</fullName>
    </submittedName>
</protein>
<dbReference type="Proteomes" id="UP000499080">
    <property type="component" value="Unassembled WGS sequence"/>
</dbReference>
<comment type="caution">
    <text evidence="2">The sequence shown here is derived from an EMBL/GenBank/DDBJ whole genome shotgun (WGS) entry which is preliminary data.</text>
</comment>